<protein>
    <recommendedName>
        <fullName evidence="3">DUF115 domain-containing protein</fullName>
    </recommendedName>
</protein>
<dbReference type="Gene3D" id="3.90.1480.10">
    <property type="entry name" value="Alpha-2,3-sialyltransferase"/>
    <property type="match status" value="1"/>
</dbReference>
<organism evidence="1 2">
    <name type="scientific">Aliarcobacter cryaerophilus</name>
    <dbReference type="NCBI Taxonomy" id="28198"/>
    <lineage>
        <taxon>Bacteria</taxon>
        <taxon>Pseudomonadati</taxon>
        <taxon>Campylobacterota</taxon>
        <taxon>Epsilonproteobacteria</taxon>
        <taxon>Campylobacterales</taxon>
        <taxon>Arcobacteraceae</taxon>
        <taxon>Aliarcobacter</taxon>
    </lineage>
</organism>
<gene>
    <name evidence="1" type="ORF">CJ669_05240</name>
</gene>
<accession>A0A2S9SNJ8</accession>
<evidence type="ECO:0000313" key="2">
    <source>
        <dbReference type="Proteomes" id="UP000239065"/>
    </source>
</evidence>
<dbReference type="AlphaFoldDB" id="A0A2S9SNJ8"/>
<reference evidence="1 2" key="1">
    <citation type="submission" date="2017-09" db="EMBL/GenBank/DDBJ databases">
        <title>Reassesment of A. cryaerophilus.</title>
        <authorList>
            <person name="Perez-Cataluna A."/>
            <person name="Collado L."/>
            <person name="Salgado O."/>
            <person name="Lefinanco V."/>
            <person name="Figueras M.J."/>
        </authorList>
    </citation>
    <scope>NUCLEOTIDE SEQUENCE [LARGE SCALE GENOMIC DNA]</scope>
    <source>
        <strain evidence="1 2">LMG 9861</strain>
    </source>
</reference>
<dbReference type="EMBL" id="NXGJ01000004">
    <property type="protein sequence ID" value="PRM88157.1"/>
    <property type="molecule type" value="Genomic_DNA"/>
</dbReference>
<evidence type="ECO:0000313" key="1">
    <source>
        <dbReference type="EMBL" id="PRM88157.1"/>
    </source>
</evidence>
<evidence type="ECO:0008006" key="3">
    <source>
        <dbReference type="Google" id="ProtNLM"/>
    </source>
</evidence>
<sequence length="390" mass="46142">MVELRNSEKENRCFIIATGSSIKYQDLTILKDEIVISVNGLYMHKDINIINPKYHALPNVFSDHKEINEENKYVQWLNDMNINLPSSTIMIMSTKDKSYIEKYQLFKNRKIFFKDYTRYCETDDIFDIDINQMPNIWSISEGVIQVALFLGFKEIFLLGFDHDWFNGAFVHFNGTEYLKFNNENIKQEIVNIHGMDSEFQMMRHAKIFNKYKKLYALKENIYNANYNQNSYVDTFPKVNYEKLFNDNYEIELSDSKRNFVKIKSQFMATHLTNIFFHYYEKMAFSMLYNKNFNMLQDLEGCNYVIYGHGTIGKTIYKLIEDKILAFVDQTSNLISKDIKKGEVYSPENLINMPYNKVIITVFGREDNIINYLVDDLNININKLITLYSGT</sequence>
<dbReference type="RefSeq" id="WP_105909017.1">
    <property type="nucleotide sequence ID" value="NZ_NXGJ01000004.1"/>
</dbReference>
<dbReference type="Proteomes" id="UP000239065">
    <property type="component" value="Unassembled WGS sequence"/>
</dbReference>
<comment type="caution">
    <text evidence="1">The sequence shown here is derived from an EMBL/GenBank/DDBJ whole genome shotgun (WGS) entry which is preliminary data.</text>
</comment>
<proteinExistence type="predicted"/>
<name>A0A2S9SNJ8_9BACT</name>
<dbReference type="Gene3D" id="3.40.50.720">
    <property type="entry name" value="NAD(P)-binding Rossmann-like Domain"/>
    <property type="match status" value="1"/>
</dbReference>